<reference evidence="2 3" key="1">
    <citation type="submission" date="2018-07" db="EMBL/GenBank/DDBJ databases">
        <title>A high quality draft genome assembly of the barn swallow (H. rustica rustica).</title>
        <authorList>
            <person name="Formenti G."/>
            <person name="Chiara M."/>
            <person name="Poveda L."/>
            <person name="Francoijs K.-J."/>
            <person name="Bonisoli-Alquati A."/>
            <person name="Canova L."/>
            <person name="Gianfranceschi L."/>
            <person name="Horner D.S."/>
            <person name="Saino N."/>
        </authorList>
    </citation>
    <scope>NUCLEOTIDE SEQUENCE [LARGE SCALE GENOMIC DNA]</scope>
    <source>
        <strain evidence="2">Chelidonia</strain>
        <tissue evidence="2">Blood</tissue>
    </source>
</reference>
<dbReference type="Proteomes" id="UP000269221">
    <property type="component" value="Unassembled WGS sequence"/>
</dbReference>
<gene>
    <name evidence="2" type="ORF">DUI87_02622</name>
</gene>
<name>A0A3M0L8W7_HIRRU</name>
<feature type="compositionally biased region" description="Pro residues" evidence="1">
    <location>
        <begin position="70"/>
        <end position="82"/>
    </location>
</feature>
<keyword evidence="3" id="KW-1185">Reference proteome</keyword>
<feature type="region of interest" description="Disordered" evidence="1">
    <location>
        <begin position="61"/>
        <end position="103"/>
    </location>
</feature>
<accession>A0A3M0L8W7</accession>
<evidence type="ECO:0000313" key="2">
    <source>
        <dbReference type="EMBL" id="RMC21753.1"/>
    </source>
</evidence>
<organism evidence="2 3">
    <name type="scientific">Hirundo rustica rustica</name>
    <dbReference type="NCBI Taxonomy" id="333673"/>
    <lineage>
        <taxon>Eukaryota</taxon>
        <taxon>Metazoa</taxon>
        <taxon>Chordata</taxon>
        <taxon>Craniata</taxon>
        <taxon>Vertebrata</taxon>
        <taxon>Euteleostomi</taxon>
        <taxon>Archelosauria</taxon>
        <taxon>Archosauria</taxon>
        <taxon>Dinosauria</taxon>
        <taxon>Saurischia</taxon>
        <taxon>Theropoda</taxon>
        <taxon>Coelurosauria</taxon>
        <taxon>Aves</taxon>
        <taxon>Neognathae</taxon>
        <taxon>Neoaves</taxon>
        <taxon>Telluraves</taxon>
        <taxon>Australaves</taxon>
        <taxon>Passeriformes</taxon>
        <taxon>Sylvioidea</taxon>
        <taxon>Hirundinidae</taxon>
        <taxon>Hirundo</taxon>
    </lineage>
</organism>
<sequence>MEIPGPPLPLASWLSPQTVPTATPPLATPACHCNTEVGPKMTLPQMPGCYYYIIPGNTPEPGSTNATAPAPGPTPAPNPGPATAPSHLQPRDTHGGNPNLHRATRFGEQAPVSLPPSAPLPSMFQSEAVLTCKSVVFWMEVSTIISKLAAGGWERLQHTQLYKRTLLEHTLEHIGYLPDVSVLPYALSKTTSSILLTAHQQTLWSHVWNSDESSLFTYLMEIWDS</sequence>
<dbReference type="AlphaFoldDB" id="A0A3M0L8W7"/>
<dbReference type="EMBL" id="QRBI01000093">
    <property type="protein sequence ID" value="RMC21753.1"/>
    <property type="molecule type" value="Genomic_DNA"/>
</dbReference>
<proteinExistence type="predicted"/>
<evidence type="ECO:0000256" key="1">
    <source>
        <dbReference type="SAM" id="MobiDB-lite"/>
    </source>
</evidence>
<comment type="caution">
    <text evidence="2">The sequence shown here is derived from an EMBL/GenBank/DDBJ whole genome shotgun (WGS) entry which is preliminary data.</text>
</comment>
<protein>
    <submittedName>
        <fullName evidence="2">Uncharacterized protein</fullName>
    </submittedName>
</protein>
<evidence type="ECO:0000313" key="3">
    <source>
        <dbReference type="Proteomes" id="UP000269221"/>
    </source>
</evidence>